<comment type="subunit">
    <text evidence="3">Homodimer.</text>
</comment>
<dbReference type="RefSeq" id="WP_019579086.1">
    <property type="nucleotide sequence ID" value="NZ_CP023466.1"/>
</dbReference>
<feature type="binding site" evidence="3">
    <location>
        <position position="150"/>
    </location>
    <ligand>
        <name>substrate</name>
    </ligand>
</feature>
<feature type="binding site" evidence="3">
    <location>
        <begin position="211"/>
        <end position="212"/>
    </location>
    <ligand>
        <name>substrate</name>
    </ligand>
</feature>
<feature type="binding site" evidence="3">
    <location>
        <position position="46"/>
    </location>
    <ligand>
        <name>substrate</name>
    </ligand>
</feature>
<reference evidence="5 6" key="1">
    <citation type="submission" date="2017-09" db="EMBL/GenBank/DDBJ databases">
        <title>Complete Genome sequence of Lysobacter capsici KNU-15.</title>
        <authorList>
            <person name="Kim M.-C."/>
            <person name="Yi H."/>
            <person name="Lee D.-W."/>
            <person name="Shin J.-H."/>
        </authorList>
    </citation>
    <scope>NUCLEOTIDE SEQUENCE [LARGE SCALE GENOMIC DNA]</scope>
    <source>
        <strain evidence="5 6">KNU-15</strain>
    </source>
</reference>
<evidence type="ECO:0000256" key="1">
    <source>
        <dbReference type="ARBA" id="ARBA00010219"/>
    </source>
</evidence>
<dbReference type="SUPFAM" id="SSF54506">
    <property type="entry name" value="Diaminopimelate epimerase-like"/>
    <property type="match status" value="2"/>
</dbReference>
<comment type="similarity">
    <text evidence="1 3">Belongs to the diaminopimelate epimerase family.</text>
</comment>
<feature type="site" description="Could be important to modulate the pK values of the two catalytic cysteine residues" evidence="3">
    <location>
        <position position="152"/>
    </location>
</feature>
<dbReference type="Gene3D" id="3.10.310.10">
    <property type="entry name" value="Diaminopimelate Epimerase, Chain A, domain 1"/>
    <property type="match status" value="2"/>
</dbReference>
<evidence type="ECO:0000256" key="4">
    <source>
        <dbReference type="NCBIfam" id="TIGR00652"/>
    </source>
</evidence>
<evidence type="ECO:0000313" key="6">
    <source>
        <dbReference type="Proteomes" id="UP000218385"/>
    </source>
</evidence>
<protein>
    <recommendedName>
        <fullName evidence="3 4">Diaminopimelate epimerase</fullName>
        <shortName evidence="3">DAP epimerase</shortName>
        <ecNumber evidence="3 4">5.1.1.7</ecNumber>
    </recommendedName>
    <alternativeName>
        <fullName evidence="3">PLP-independent amino acid racemase</fullName>
    </alternativeName>
</protein>
<gene>
    <name evidence="3 5" type="primary">dapF</name>
    <name evidence="5" type="ORF">CNN82_14205</name>
</gene>
<dbReference type="NCBIfam" id="TIGR00652">
    <property type="entry name" value="DapF"/>
    <property type="match status" value="1"/>
</dbReference>
<dbReference type="InterPro" id="IPR001653">
    <property type="entry name" value="DAP_epimerase_DapF"/>
</dbReference>
<comment type="catalytic activity">
    <reaction evidence="3">
        <text>(2S,6S)-2,6-diaminopimelate = meso-2,6-diaminopimelate</text>
        <dbReference type="Rhea" id="RHEA:15393"/>
        <dbReference type="ChEBI" id="CHEBI:57609"/>
        <dbReference type="ChEBI" id="CHEBI:57791"/>
        <dbReference type="EC" id="5.1.1.7"/>
    </reaction>
</comment>
<feature type="binding site" evidence="3">
    <location>
        <position position="64"/>
    </location>
    <ligand>
        <name>substrate</name>
    </ligand>
</feature>
<feature type="site" description="Important for dimerization" evidence="3">
    <location>
        <position position="260"/>
    </location>
</feature>
<evidence type="ECO:0000256" key="3">
    <source>
        <dbReference type="HAMAP-Rule" id="MF_00197"/>
    </source>
</evidence>
<dbReference type="GO" id="GO:0005829">
    <property type="term" value="C:cytosol"/>
    <property type="evidence" value="ECO:0007669"/>
    <property type="project" value="TreeGrafter"/>
</dbReference>
<sequence length="278" mass="29780">MPLSFHKMHANGDDFVIVDSRNSANPVTSSLARRMGDRNRGVGFNQLAAVLDCDDADARLMFWNADGSTLDACGSATRGAADMLMRESNMTSIALRTNRGLLTCERTSAGAISVNMGEPLFGWSDIPLAQELDTAVLPLAGGPAACSMGNPHCTYFVDDLSAIDIATLGPTIETNPLFPLRTNVHFVQIINRQHIRLRIWERWGGIPLGSGSCSCGAAVSGIRRGLLDHSVEVECDGGTVTVQWDGVGPVFLIGPVETIFSGTITDQLYRPTRRGESG</sequence>
<comment type="subcellular location">
    <subcellularLocation>
        <location evidence="3">Cytoplasm</location>
    </subcellularLocation>
</comment>
<dbReference type="EC" id="5.1.1.7" evidence="3 4"/>
<comment type="pathway">
    <text evidence="3">Amino-acid biosynthesis; L-lysine biosynthesis via DAP pathway; DL-2,6-diaminopimelate from LL-2,6-diaminopimelate: step 1/1.</text>
</comment>
<dbReference type="Pfam" id="PF01678">
    <property type="entry name" value="DAP_epimerase"/>
    <property type="match status" value="2"/>
</dbReference>
<feature type="binding site" evidence="3">
    <location>
        <begin position="201"/>
        <end position="202"/>
    </location>
    <ligand>
        <name>substrate</name>
    </ligand>
</feature>
<dbReference type="AlphaFoldDB" id="A0AB33EBD4"/>
<keyword evidence="2 3" id="KW-0413">Isomerase</keyword>
<dbReference type="PANTHER" id="PTHR31689">
    <property type="entry name" value="DIAMINOPIMELATE EPIMERASE, CHLOROPLASTIC"/>
    <property type="match status" value="1"/>
</dbReference>
<name>A0AB33EBD4_9PSED</name>
<keyword evidence="3" id="KW-0963">Cytoplasm</keyword>
<comment type="caution">
    <text evidence="3">Lacks conserved residue(s) required for the propagation of feature annotation.</text>
</comment>
<feature type="site" description="Could be important to modulate the pK values of the two catalytic cysteine residues" evidence="3">
    <location>
        <position position="201"/>
    </location>
</feature>
<dbReference type="GO" id="GO:0009089">
    <property type="term" value="P:lysine biosynthetic process via diaminopimelate"/>
    <property type="evidence" value="ECO:0007669"/>
    <property type="project" value="UniProtKB-UniRule"/>
</dbReference>
<dbReference type="HAMAP" id="MF_00197">
    <property type="entry name" value="DAP_epimerase"/>
    <property type="match status" value="1"/>
</dbReference>
<accession>A0AB33EBD4</accession>
<proteinExistence type="inferred from homology"/>
<feature type="binding site" evidence="3">
    <location>
        <position position="183"/>
    </location>
    <ligand>
        <name>substrate</name>
    </ligand>
</feature>
<organism evidence="5 6">
    <name type="scientific">Pseudomonas frederiksbergensis</name>
    <dbReference type="NCBI Taxonomy" id="104087"/>
    <lineage>
        <taxon>Bacteria</taxon>
        <taxon>Pseudomonadati</taxon>
        <taxon>Pseudomonadota</taxon>
        <taxon>Gammaproteobacteria</taxon>
        <taxon>Pseudomonadales</taxon>
        <taxon>Pseudomonadaceae</taxon>
        <taxon>Pseudomonas</taxon>
    </lineage>
</organism>
<comment type="function">
    <text evidence="3">Catalyzes the stereoinversion of LL-2,6-diaminopimelate (L,L-DAP) to meso-diaminopimelate (meso-DAP), a precursor of L-lysine and an essential component of the bacterial peptidoglycan.</text>
</comment>
<dbReference type="GO" id="GO:0008837">
    <property type="term" value="F:diaminopimelate epimerase activity"/>
    <property type="evidence" value="ECO:0007669"/>
    <property type="project" value="UniProtKB-UniRule"/>
</dbReference>
<keyword evidence="3" id="KW-0028">Amino-acid biosynthesis</keyword>
<feature type="active site" description="Proton donor" evidence="3">
    <location>
        <position position="73"/>
    </location>
</feature>
<evidence type="ECO:0000256" key="2">
    <source>
        <dbReference type="ARBA" id="ARBA00023235"/>
    </source>
</evidence>
<evidence type="ECO:0000313" key="5">
    <source>
        <dbReference type="EMBL" id="ATE77524.1"/>
    </source>
</evidence>
<dbReference type="EMBL" id="CP023466">
    <property type="protein sequence ID" value="ATE77524.1"/>
    <property type="molecule type" value="Genomic_DNA"/>
</dbReference>
<dbReference type="PANTHER" id="PTHR31689:SF0">
    <property type="entry name" value="DIAMINOPIMELATE EPIMERASE"/>
    <property type="match status" value="1"/>
</dbReference>
<keyword evidence="3" id="KW-0457">Lysine biosynthesis</keyword>
<dbReference type="Proteomes" id="UP000218385">
    <property type="component" value="Chromosome"/>
</dbReference>